<keyword evidence="1" id="KW-0175">Coiled coil</keyword>
<evidence type="ECO:0000313" key="3">
    <source>
        <dbReference type="EMBL" id="CAD9612101.1"/>
    </source>
</evidence>
<dbReference type="GO" id="GO:0051764">
    <property type="term" value="P:actin crosslink formation"/>
    <property type="evidence" value="ECO:0007669"/>
    <property type="project" value="TreeGrafter"/>
</dbReference>
<dbReference type="PANTHER" id="PTHR37009">
    <property type="entry name" value="EF-HAND DOMAIN-CONTAINING PROTEIN"/>
    <property type="match status" value="1"/>
</dbReference>
<dbReference type="EMBL" id="HBGY01032496">
    <property type="protein sequence ID" value="CAD9612101.1"/>
    <property type="molecule type" value="Transcribed_RNA"/>
</dbReference>
<evidence type="ECO:0000256" key="1">
    <source>
        <dbReference type="SAM" id="Coils"/>
    </source>
</evidence>
<dbReference type="InterPro" id="IPR040810">
    <property type="entry name" value="F_actin_bund_C"/>
</dbReference>
<gene>
    <name evidence="3" type="ORF">LDAN0321_LOCUS20320</name>
</gene>
<evidence type="ECO:0000259" key="2">
    <source>
        <dbReference type="Pfam" id="PF18060"/>
    </source>
</evidence>
<sequence length="384" mass="43222">MSITQEEKTLEPLCHVKSLKFKDQAIWFLNSTIYGQKADTCELVWSIHKKCVELNTAGEDGTDLDEFSAHRLLEFSKQAKTIKELREFLIGLHSGSLNCPRVSLIELLIFMFGVDWKSLLRSPYGCDEKSLNEAAAGLEILRTTLTYAIAESNRAKERTEEARQAELRAAQEEAKFIKAAEAANKARDTLTQVEEEAKAILETIKAEENIHERRRSALEKKLADLSLGIVQRNKAKAELSILFSEDRTPLRKARIDQEATLQKLHKATAKAEAAAKDAQTMATLAEKAKLLAHGAVQDAVQSNKVSDESIPIAMQALKNAHVILEKLRQERSTGFGTIFYVNREIQEAEKFMPKRKLSPRGGTKTSRNYETLKRKKLELFADHS</sequence>
<dbReference type="Pfam" id="PF18060">
    <property type="entry name" value="F_actin_bund_C"/>
    <property type="match status" value="1"/>
</dbReference>
<feature type="coiled-coil region" evidence="1">
    <location>
        <begin position="153"/>
        <end position="221"/>
    </location>
</feature>
<dbReference type="GO" id="GO:0030863">
    <property type="term" value="C:cortical cytoskeleton"/>
    <property type="evidence" value="ECO:0007669"/>
    <property type="project" value="TreeGrafter"/>
</dbReference>
<feature type="domain" description="Calcium-regulated actin-bundling protein C-terminal" evidence="2">
    <location>
        <begin position="201"/>
        <end position="283"/>
    </location>
</feature>
<dbReference type="PANTHER" id="PTHR37009:SF2">
    <property type="entry name" value="TOLA PROTEIN"/>
    <property type="match status" value="1"/>
</dbReference>
<name>A0A7S2PQR4_9STRA</name>
<reference evidence="3" key="1">
    <citation type="submission" date="2021-01" db="EMBL/GenBank/DDBJ databases">
        <authorList>
            <person name="Corre E."/>
            <person name="Pelletier E."/>
            <person name="Niang G."/>
            <person name="Scheremetjew M."/>
            <person name="Finn R."/>
            <person name="Kale V."/>
            <person name="Holt S."/>
            <person name="Cochrane G."/>
            <person name="Meng A."/>
            <person name="Brown T."/>
            <person name="Cohen L."/>
        </authorList>
    </citation>
    <scope>NUCLEOTIDE SEQUENCE</scope>
    <source>
        <strain evidence="3">B650</strain>
    </source>
</reference>
<proteinExistence type="predicted"/>
<dbReference type="GO" id="GO:0030046">
    <property type="term" value="P:parallel actin filament bundle assembly"/>
    <property type="evidence" value="ECO:0007669"/>
    <property type="project" value="TreeGrafter"/>
</dbReference>
<dbReference type="AlphaFoldDB" id="A0A7S2PQR4"/>
<dbReference type="GO" id="GO:0051015">
    <property type="term" value="F:actin filament binding"/>
    <property type="evidence" value="ECO:0007669"/>
    <property type="project" value="TreeGrafter"/>
</dbReference>
<organism evidence="3">
    <name type="scientific">Leptocylindrus danicus</name>
    <dbReference type="NCBI Taxonomy" id="163516"/>
    <lineage>
        <taxon>Eukaryota</taxon>
        <taxon>Sar</taxon>
        <taxon>Stramenopiles</taxon>
        <taxon>Ochrophyta</taxon>
        <taxon>Bacillariophyta</taxon>
        <taxon>Coscinodiscophyceae</taxon>
        <taxon>Chaetocerotophycidae</taxon>
        <taxon>Leptocylindrales</taxon>
        <taxon>Leptocylindraceae</taxon>
        <taxon>Leptocylindrus</taxon>
    </lineage>
</organism>
<protein>
    <recommendedName>
        <fullName evidence="2">Calcium-regulated actin-bundling protein C-terminal domain-containing protein</fullName>
    </recommendedName>
</protein>
<accession>A0A7S2PQR4</accession>
<dbReference type="InterPro" id="IPR053356">
    <property type="entry name" value="Calcium-reg_actin-bundling"/>
</dbReference>